<evidence type="ECO:0000256" key="6">
    <source>
        <dbReference type="RuleBase" id="RU000489"/>
    </source>
</evidence>
<dbReference type="SUPFAM" id="SSF54556">
    <property type="entry name" value="Chitinase insertion domain"/>
    <property type="match status" value="1"/>
</dbReference>
<dbReference type="AlphaFoldDB" id="A0A5S6QJJ4"/>
<protein>
    <submittedName>
        <fullName evidence="11">Chitin-binding type-2 domain-containing protein</fullName>
    </submittedName>
</protein>
<dbReference type="Pfam" id="PF00704">
    <property type="entry name" value="Glyco_hydro_18"/>
    <property type="match status" value="1"/>
</dbReference>
<dbReference type="GO" id="GO:0005576">
    <property type="term" value="C:extracellular region"/>
    <property type="evidence" value="ECO:0007669"/>
    <property type="project" value="InterPro"/>
</dbReference>
<dbReference type="InterPro" id="IPR001579">
    <property type="entry name" value="Glyco_hydro_18_chit_AS"/>
</dbReference>
<dbReference type="FunFam" id="2.170.140.10:FF:000001">
    <property type="entry name" value="Acidic mammalian chitinase"/>
    <property type="match status" value="1"/>
</dbReference>
<dbReference type="PROSITE" id="PS01095">
    <property type="entry name" value="GH18_1"/>
    <property type="match status" value="1"/>
</dbReference>
<dbReference type="InterPro" id="IPR001223">
    <property type="entry name" value="Glyco_hydro18_cat"/>
</dbReference>
<keyword evidence="4" id="KW-1015">Disulfide bond</keyword>
<dbReference type="GO" id="GO:0006032">
    <property type="term" value="P:chitin catabolic process"/>
    <property type="evidence" value="ECO:0007669"/>
    <property type="project" value="TreeGrafter"/>
</dbReference>
<dbReference type="Gene3D" id="3.10.50.10">
    <property type="match status" value="1"/>
</dbReference>
<feature type="region of interest" description="Disordered" evidence="7">
    <location>
        <begin position="409"/>
        <end position="454"/>
    </location>
</feature>
<dbReference type="InterPro" id="IPR029070">
    <property type="entry name" value="Chitinase_insertion_sf"/>
</dbReference>
<dbReference type="InterPro" id="IPR002557">
    <property type="entry name" value="Chitin-bd_dom"/>
</dbReference>
<feature type="domain" description="Chitin-binding type-2" evidence="8">
    <location>
        <begin position="457"/>
        <end position="512"/>
    </location>
</feature>
<evidence type="ECO:0000313" key="11">
    <source>
        <dbReference type="WBParaSite" id="TMUE_2000007334.1"/>
    </source>
</evidence>
<dbReference type="InterPro" id="IPR017853">
    <property type="entry name" value="GH"/>
</dbReference>
<reference evidence="11" key="1">
    <citation type="submission" date="2019-12" db="UniProtKB">
        <authorList>
            <consortium name="WormBaseParasite"/>
        </authorList>
    </citation>
    <scope>IDENTIFICATION</scope>
</reference>
<dbReference type="Gene3D" id="2.170.140.10">
    <property type="entry name" value="Chitin binding domain"/>
    <property type="match status" value="1"/>
</dbReference>
<evidence type="ECO:0000256" key="5">
    <source>
        <dbReference type="ARBA" id="ARBA00023295"/>
    </source>
</evidence>
<dbReference type="WBParaSite" id="TMUE_2000007334.1">
    <property type="protein sequence ID" value="TMUE_2000007334.1"/>
    <property type="gene ID" value="WBGene00294105"/>
</dbReference>
<evidence type="ECO:0000256" key="4">
    <source>
        <dbReference type="ARBA" id="ARBA00023157"/>
    </source>
</evidence>
<organism evidence="10 11">
    <name type="scientific">Trichuris muris</name>
    <name type="common">Mouse whipworm</name>
    <dbReference type="NCBI Taxonomy" id="70415"/>
    <lineage>
        <taxon>Eukaryota</taxon>
        <taxon>Metazoa</taxon>
        <taxon>Ecdysozoa</taxon>
        <taxon>Nematoda</taxon>
        <taxon>Enoplea</taxon>
        <taxon>Dorylaimia</taxon>
        <taxon>Trichinellida</taxon>
        <taxon>Trichuridae</taxon>
        <taxon>Trichuris</taxon>
    </lineage>
</organism>
<dbReference type="FunFam" id="3.10.50.10:FF:000001">
    <property type="entry name" value="Chitinase 3-like 1"/>
    <property type="match status" value="1"/>
</dbReference>
<evidence type="ECO:0000259" key="9">
    <source>
        <dbReference type="PROSITE" id="PS51910"/>
    </source>
</evidence>
<evidence type="ECO:0000313" key="10">
    <source>
        <dbReference type="Proteomes" id="UP000046395"/>
    </source>
</evidence>
<comment type="similarity">
    <text evidence="1">Belongs to the glycosyl hydrolase 18 family. Chitinase class II subfamily.</text>
</comment>
<dbReference type="PROSITE" id="PS50940">
    <property type="entry name" value="CHIT_BIND_II"/>
    <property type="match status" value="1"/>
</dbReference>
<keyword evidence="3 6" id="KW-0378">Hydrolase</keyword>
<dbReference type="PROSITE" id="PS51910">
    <property type="entry name" value="GH18_2"/>
    <property type="match status" value="1"/>
</dbReference>
<evidence type="ECO:0000256" key="7">
    <source>
        <dbReference type="SAM" id="MobiDB-lite"/>
    </source>
</evidence>
<dbReference type="SMART" id="SM00636">
    <property type="entry name" value="Glyco_18"/>
    <property type="match status" value="1"/>
</dbReference>
<name>A0A5S6QJJ4_TRIMR</name>
<dbReference type="Proteomes" id="UP000046395">
    <property type="component" value="Unassembled WGS sequence"/>
</dbReference>
<dbReference type="Gene3D" id="3.20.20.80">
    <property type="entry name" value="Glycosidases"/>
    <property type="match status" value="1"/>
</dbReference>
<keyword evidence="2" id="KW-0147">Chitin-binding</keyword>
<dbReference type="GO" id="GO:0004568">
    <property type="term" value="F:chitinase activity"/>
    <property type="evidence" value="ECO:0007669"/>
    <property type="project" value="UniProtKB-ARBA"/>
</dbReference>
<evidence type="ECO:0000256" key="3">
    <source>
        <dbReference type="ARBA" id="ARBA00022801"/>
    </source>
</evidence>
<keyword evidence="10" id="KW-1185">Reference proteome</keyword>
<dbReference type="SUPFAM" id="SSF51445">
    <property type="entry name" value="(Trans)glycosidases"/>
    <property type="match status" value="1"/>
</dbReference>
<keyword evidence="5 6" id="KW-0326">Glycosidase</keyword>
<dbReference type="PANTHER" id="PTHR11177">
    <property type="entry name" value="CHITINASE"/>
    <property type="match status" value="1"/>
</dbReference>
<dbReference type="SUPFAM" id="SSF57625">
    <property type="entry name" value="Invertebrate chitin-binding proteins"/>
    <property type="match status" value="1"/>
</dbReference>
<evidence type="ECO:0000256" key="2">
    <source>
        <dbReference type="ARBA" id="ARBA00022669"/>
    </source>
</evidence>
<accession>A0A5S6QJJ4</accession>
<proteinExistence type="inferred from homology"/>
<dbReference type="InterPro" id="IPR011583">
    <property type="entry name" value="Chitinase_II/V-like_cat"/>
</dbReference>
<dbReference type="CDD" id="cd02872">
    <property type="entry name" value="GH18_chitolectin_chitotriosidase"/>
    <property type="match status" value="1"/>
</dbReference>
<evidence type="ECO:0000259" key="8">
    <source>
        <dbReference type="PROSITE" id="PS50940"/>
    </source>
</evidence>
<sequence length="512" mass="57311">MQQTFKPFFIPHINMLTASILAILTFMCAAPILQVEGRNYVRGCYFTNWAQYRQQDGKYFPEDYNTGLCDFIFYAFARLNSDFTVTNFEWNDIDRLYPALMKFKQSQPDLKVLLSVGGWNAGTATFKQLAQSSSGRKKFINSVVSFIKQHNFDGLDLDWEYPDSADKINFIALNKELHERFAKEGKSRSNGKLYLTAAVTLDNAKVDVGYDVKELSKYWDFMNLMSYDVHGAWEMKTGVNSPLYRRSTDPDWAKHWNIEGSAKYWNSKGMPKEKIIIGLATYGRGWTLASTWNTGVNAAATGPSSTSPYLGEAGIIAYYEVCQRLAKGGKRHWDDETKTPYLVDGNQWFTYDDAQSIKAKLQWLMKEGYGGAFVWTLDYDDFKGTVCKANGGKKYPLVSLMKDLLGSGGGDHTEGTITVGTTSDGEGGSEETGVSSSETETPTDYSTEPTVRPPPGPFQCPSAFGYFEDPANCSSFYQCAHGHPYKMNCQPGLVFNPSASVCDWPANHSCNK</sequence>
<feature type="compositionally biased region" description="Low complexity" evidence="7">
    <location>
        <begin position="431"/>
        <end position="440"/>
    </location>
</feature>
<dbReference type="Pfam" id="PF01607">
    <property type="entry name" value="CBM_14"/>
    <property type="match status" value="1"/>
</dbReference>
<feature type="domain" description="GH18" evidence="9">
    <location>
        <begin position="40"/>
        <end position="408"/>
    </location>
</feature>
<dbReference type="InterPro" id="IPR050314">
    <property type="entry name" value="Glycosyl_Hydrlase_18"/>
</dbReference>
<dbReference type="PANTHER" id="PTHR11177:SF400">
    <property type="entry name" value="ENDOCHITINASE-RELATED"/>
    <property type="match status" value="1"/>
</dbReference>
<evidence type="ECO:0000256" key="1">
    <source>
        <dbReference type="ARBA" id="ARBA00009121"/>
    </source>
</evidence>
<dbReference type="STRING" id="70415.A0A5S6QJJ4"/>
<dbReference type="GO" id="GO:0008061">
    <property type="term" value="F:chitin binding"/>
    <property type="evidence" value="ECO:0007669"/>
    <property type="project" value="UniProtKB-KW"/>
</dbReference>
<dbReference type="GO" id="GO:0005975">
    <property type="term" value="P:carbohydrate metabolic process"/>
    <property type="evidence" value="ECO:0007669"/>
    <property type="project" value="InterPro"/>
</dbReference>
<dbReference type="SMART" id="SM00494">
    <property type="entry name" value="ChtBD2"/>
    <property type="match status" value="1"/>
</dbReference>
<dbReference type="InterPro" id="IPR036508">
    <property type="entry name" value="Chitin-bd_dom_sf"/>
</dbReference>